<dbReference type="EMBL" id="ML995822">
    <property type="protein sequence ID" value="KAF2770980.1"/>
    <property type="molecule type" value="Genomic_DNA"/>
</dbReference>
<evidence type="ECO:0000256" key="1">
    <source>
        <dbReference type="SAM" id="MobiDB-lite"/>
    </source>
</evidence>
<proteinExistence type="predicted"/>
<evidence type="ECO:0000313" key="3">
    <source>
        <dbReference type="Proteomes" id="UP000799436"/>
    </source>
</evidence>
<sequence>MVEPCRRSHKKLHVACDEKSGSGSSILCKGAIVACLRWDSHAQTNVATGSLGCRCPYSSISPRSSVAQLAQVEGLEPPKAPSLPYPPRSSLSRHSFARHRSGAWATNRIWAEHTFLSHMHLPELASCTDVSSEDNFSRDPACFLSTQSDQHRSRSPSVPDINLGQWLTT</sequence>
<gene>
    <name evidence="2" type="ORF">EJ03DRAFT_51679</name>
</gene>
<dbReference type="Proteomes" id="UP000799436">
    <property type="component" value="Unassembled WGS sequence"/>
</dbReference>
<reference evidence="2" key="1">
    <citation type="journal article" date="2020" name="Stud. Mycol.">
        <title>101 Dothideomycetes genomes: a test case for predicting lifestyles and emergence of pathogens.</title>
        <authorList>
            <person name="Haridas S."/>
            <person name="Albert R."/>
            <person name="Binder M."/>
            <person name="Bloem J."/>
            <person name="Labutti K."/>
            <person name="Salamov A."/>
            <person name="Andreopoulos B."/>
            <person name="Baker S."/>
            <person name="Barry K."/>
            <person name="Bills G."/>
            <person name="Bluhm B."/>
            <person name="Cannon C."/>
            <person name="Castanera R."/>
            <person name="Culley D."/>
            <person name="Daum C."/>
            <person name="Ezra D."/>
            <person name="Gonzalez J."/>
            <person name="Henrissat B."/>
            <person name="Kuo A."/>
            <person name="Liang C."/>
            <person name="Lipzen A."/>
            <person name="Lutzoni F."/>
            <person name="Magnuson J."/>
            <person name="Mondo S."/>
            <person name="Nolan M."/>
            <person name="Ohm R."/>
            <person name="Pangilinan J."/>
            <person name="Park H.-J."/>
            <person name="Ramirez L."/>
            <person name="Alfaro M."/>
            <person name="Sun H."/>
            <person name="Tritt A."/>
            <person name="Yoshinaga Y."/>
            <person name="Zwiers L.-H."/>
            <person name="Turgeon B."/>
            <person name="Goodwin S."/>
            <person name="Spatafora J."/>
            <person name="Crous P."/>
            <person name="Grigoriev I."/>
        </authorList>
    </citation>
    <scope>NUCLEOTIDE SEQUENCE</scope>
    <source>
        <strain evidence="2">CBS 116005</strain>
    </source>
</reference>
<dbReference type="AlphaFoldDB" id="A0A6G1LEC8"/>
<protein>
    <submittedName>
        <fullName evidence="2">Uncharacterized protein</fullName>
    </submittedName>
</protein>
<evidence type="ECO:0000313" key="2">
    <source>
        <dbReference type="EMBL" id="KAF2770980.1"/>
    </source>
</evidence>
<organism evidence="2 3">
    <name type="scientific">Teratosphaeria nubilosa</name>
    <dbReference type="NCBI Taxonomy" id="161662"/>
    <lineage>
        <taxon>Eukaryota</taxon>
        <taxon>Fungi</taxon>
        <taxon>Dikarya</taxon>
        <taxon>Ascomycota</taxon>
        <taxon>Pezizomycotina</taxon>
        <taxon>Dothideomycetes</taxon>
        <taxon>Dothideomycetidae</taxon>
        <taxon>Mycosphaerellales</taxon>
        <taxon>Teratosphaeriaceae</taxon>
        <taxon>Teratosphaeria</taxon>
    </lineage>
</organism>
<feature type="region of interest" description="Disordered" evidence="1">
    <location>
        <begin position="145"/>
        <end position="169"/>
    </location>
</feature>
<accession>A0A6G1LEC8</accession>
<name>A0A6G1LEC8_9PEZI</name>
<keyword evidence="3" id="KW-1185">Reference proteome</keyword>